<feature type="signal peptide" evidence="1">
    <location>
        <begin position="1"/>
        <end position="15"/>
    </location>
</feature>
<dbReference type="Proteomes" id="UP001279734">
    <property type="component" value="Unassembled WGS sequence"/>
</dbReference>
<proteinExistence type="predicted"/>
<keyword evidence="3" id="KW-1185">Reference proteome</keyword>
<evidence type="ECO:0000256" key="1">
    <source>
        <dbReference type="SAM" id="SignalP"/>
    </source>
</evidence>
<protein>
    <recommendedName>
        <fullName evidence="4">Secreted protein</fullName>
    </recommendedName>
</protein>
<dbReference type="AlphaFoldDB" id="A0AAD3XHP8"/>
<dbReference type="EMBL" id="BSYO01000005">
    <property type="protein sequence ID" value="GMH04875.1"/>
    <property type="molecule type" value="Genomic_DNA"/>
</dbReference>
<sequence length="171" mass="18122">MLLELLILLLEPCSCCFVENCVGWCLAAWCFWSLGQKNGYGWLLGDHPHPRQVLNPSCEPVPLSSLEASTISPVVPTLSSSPSTKGCTPSGSQIAPEVAPIGNPLGSNLPSSHPRSFVSPPPLGRILSSPSWADKVAVDSECSANPFALLLADCDAELVEDLELQCPQVAE</sequence>
<accession>A0AAD3XHP8</accession>
<reference evidence="2" key="1">
    <citation type="submission" date="2023-05" db="EMBL/GenBank/DDBJ databases">
        <title>Nepenthes gracilis genome sequencing.</title>
        <authorList>
            <person name="Fukushima K."/>
        </authorList>
    </citation>
    <scope>NUCLEOTIDE SEQUENCE</scope>
    <source>
        <strain evidence="2">SING2019-196</strain>
    </source>
</reference>
<feature type="chain" id="PRO_5042096490" description="Secreted protein" evidence="1">
    <location>
        <begin position="16"/>
        <end position="171"/>
    </location>
</feature>
<comment type="caution">
    <text evidence="2">The sequence shown here is derived from an EMBL/GenBank/DDBJ whole genome shotgun (WGS) entry which is preliminary data.</text>
</comment>
<keyword evidence="1" id="KW-0732">Signal</keyword>
<evidence type="ECO:0000313" key="2">
    <source>
        <dbReference type="EMBL" id="GMH04875.1"/>
    </source>
</evidence>
<evidence type="ECO:0008006" key="4">
    <source>
        <dbReference type="Google" id="ProtNLM"/>
    </source>
</evidence>
<gene>
    <name evidence="2" type="ORF">Nepgr_006715</name>
</gene>
<name>A0AAD3XHP8_NEPGR</name>
<organism evidence="2 3">
    <name type="scientific">Nepenthes gracilis</name>
    <name type="common">Slender pitcher plant</name>
    <dbReference type="NCBI Taxonomy" id="150966"/>
    <lineage>
        <taxon>Eukaryota</taxon>
        <taxon>Viridiplantae</taxon>
        <taxon>Streptophyta</taxon>
        <taxon>Embryophyta</taxon>
        <taxon>Tracheophyta</taxon>
        <taxon>Spermatophyta</taxon>
        <taxon>Magnoliopsida</taxon>
        <taxon>eudicotyledons</taxon>
        <taxon>Gunneridae</taxon>
        <taxon>Pentapetalae</taxon>
        <taxon>Caryophyllales</taxon>
        <taxon>Nepenthaceae</taxon>
        <taxon>Nepenthes</taxon>
    </lineage>
</organism>
<evidence type="ECO:0000313" key="3">
    <source>
        <dbReference type="Proteomes" id="UP001279734"/>
    </source>
</evidence>